<dbReference type="Pfam" id="PF00085">
    <property type="entry name" value="Thioredoxin"/>
    <property type="match status" value="1"/>
</dbReference>
<dbReference type="SUPFAM" id="SSF52833">
    <property type="entry name" value="Thioredoxin-like"/>
    <property type="match status" value="1"/>
</dbReference>
<dbReference type="PANTHER" id="PTHR44303">
    <property type="entry name" value="DNAJ HOMOLOG SUBFAMILY C MEMBER 16"/>
    <property type="match status" value="1"/>
</dbReference>
<evidence type="ECO:0000256" key="1">
    <source>
        <dbReference type="ARBA" id="ARBA00004163"/>
    </source>
</evidence>
<organism evidence="9 10">
    <name type="scientific">Psylliodes chrysocephalus</name>
    <dbReference type="NCBI Taxonomy" id="3402493"/>
    <lineage>
        <taxon>Eukaryota</taxon>
        <taxon>Metazoa</taxon>
        <taxon>Ecdysozoa</taxon>
        <taxon>Arthropoda</taxon>
        <taxon>Hexapoda</taxon>
        <taxon>Insecta</taxon>
        <taxon>Pterygota</taxon>
        <taxon>Neoptera</taxon>
        <taxon>Endopterygota</taxon>
        <taxon>Coleoptera</taxon>
        <taxon>Polyphaga</taxon>
        <taxon>Cucujiformia</taxon>
        <taxon>Chrysomeloidea</taxon>
        <taxon>Chrysomelidae</taxon>
        <taxon>Galerucinae</taxon>
        <taxon>Alticini</taxon>
        <taxon>Psylliodes</taxon>
    </lineage>
</organism>
<evidence type="ECO:0000256" key="6">
    <source>
        <dbReference type="SAM" id="Phobius"/>
    </source>
</evidence>
<dbReference type="Proteomes" id="UP001153636">
    <property type="component" value="Chromosome 9"/>
</dbReference>
<dbReference type="InterPro" id="IPR001623">
    <property type="entry name" value="DnaJ_domain"/>
</dbReference>
<dbReference type="Gene3D" id="3.40.30.10">
    <property type="entry name" value="Glutaredoxin"/>
    <property type="match status" value="1"/>
</dbReference>
<keyword evidence="7" id="KW-0732">Signal</keyword>
<evidence type="ECO:0000256" key="5">
    <source>
        <dbReference type="ARBA" id="ARBA00035043"/>
    </source>
</evidence>
<evidence type="ECO:0000313" key="10">
    <source>
        <dbReference type="Proteomes" id="UP001153636"/>
    </source>
</evidence>
<dbReference type="InterPro" id="IPR018253">
    <property type="entry name" value="DnaJ_domain_CS"/>
</dbReference>
<dbReference type="OrthoDB" id="10065037at2759"/>
<reference evidence="9" key="1">
    <citation type="submission" date="2022-01" db="EMBL/GenBank/DDBJ databases">
        <authorList>
            <person name="King R."/>
        </authorList>
    </citation>
    <scope>NUCLEOTIDE SEQUENCE</scope>
</reference>
<dbReference type="InterPro" id="IPR052448">
    <property type="entry name" value="DnaJ_C16_autophagy_reg"/>
</dbReference>
<feature type="chain" id="PRO_5040341856" description="DnaJ homolog subfamily C member 16" evidence="7">
    <location>
        <begin position="26"/>
        <end position="768"/>
    </location>
</feature>
<accession>A0A9P0DAP5</accession>
<dbReference type="InterPro" id="IPR036869">
    <property type="entry name" value="J_dom_sf"/>
</dbReference>
<name>A0A9P0DAP5_9CUCU</name>
<dbReference type="AlphaFoldDB" id="A0A9P0DAP5"/>
<dbReference type="Gene3D" id="1.10.287.110">
    <property type="entry name" value="DnaJ domain"/>
    <property type="match status" value="1"/>
</dbReference>
<dbReference type="InterPro" id="IPR036249">
    <property type="entry name" value="Thioredoxin-like_sf"/>
</dbReference>
<dbReference type="PROSITE" id="PS00636">
    <property type="entry name" value="DNAJ_1"/>
    <property type="match status" value="1"/>
</dbReference>
<evidence type="ECO:0000256" key="3">
    <source>
        <dbReference type="ARBA" id="ARBA00023006"/>
    </source>
</evidence>
<dbReference type="InterPro" id="IPR013766">
    <property type="entry name" value="Thioredoxin_domain"/>
</dbReference>
<dbReference type="PRINTS" id="PR00625">
    <property type="entry name" value="JDOMAIN"/>
</dbReference>
<protein>
    <recommendedName>
        <fullName evidence="2">DnaJ homolog subfamily C member 16</fullName>
    </recommendedName>
    <alternativeName>
        <fullName evidence="5">Endoplasmic reticulum DNA J domain-containing protein 8</fullName>
    </alternativeName>
</protein>
<keyword evidence="6" id="KW-1133">Transmembrane helix</keyword>
<dbReference type="SMART" id="SM00271">
    <property type="entry name" value="DnaJ"/>
    <property type="match status" value="1"/>
</dbReference>
<gene>
    <name evidence="9" type="ORF">PSYICH_LOCUS15536</name>
</gene>
<evidence type="ECO:0000256" key="4">
    <source>
        <dbReference type="ARBA" id="ARBA00035002"/>
    </source>
</evidence>
<sequence length="768" mass="89966">MKWGATLWIYCALIVFCALWGVTSALGNPYQILGVHQRASQPEIRKAYKQLVKEWHPDKSNDPNAEERFVEIKQAYELLSDPDRRQRYDIHGITEDDFYKKPNYAPLHTNHPFEDLFAQHGAHFNFQENDITFFHKLSITTRQYDKIVVPKSRKTPYLIFFYTDWCFQCIQTAPYCRKLVDYLEPLGVNFATVHSGREKNLGRRLSIHTLPCLVLLLDGDIFVYKETITSIQRIIEFIRNKMPYKLVTKVNSDDVDDFLNGWDDNRVRGLIFEPRSTIRLRYLVTAYHFRHRVAFAFVDSHELRSRYQVPHDMDTVLLFNENTSYPMASVSMKDIPTPTLQHIISSNQYLSLPRLSSQEVLESLCPEEWNKPRKKLCVLLVISSSHVFHPYRQSFMYFSQQSPYSVEKVRFVYVYYDKQPEFVNSLVPEGEIIQPLLRLVVLWRRDMSHVRYEWVPGKWDADKNFSDTTSALEKTITRLLKPSETLPNEASVKDLVDEHARGLMGRIYTRVIQFIETTYEGMTRDQILALFSILGTILFILGIGYFMAYLVRIEEESIQKHKAKTSNNNNDGINSSYQPELRLHEMRSESYNALVRLLKPGCRTIVLVLDMQSRQQLIPPFHKAVWPYRKNKTLMFSYIYIERGLKWYKELLQLSLPDDRDLNINPRNCVGTVLAINGHRKYFCVFHAKHMERKKKKKLKNGPTTTAATEFDCESGAFIGFNSDSSESDDSILLQGTLLDGFSNWLDRLFEGTTQRFHVNYWPEFPIK</sequence>
<feature type="transmembrane region" description="Helical" evidence="6">
    <location>
        <begin position="527"/>
        <end position="551"/>
    </location>
</feature>
<keyword evidence="10" id="KW-1185">Reference proteome</keyword>
<keyword evidence="6" id="KW-0812">Transmembrane</keyword>
<evidence type="ECO:0000256" key="2">
    <source>
        <dbReference type="ARBA" id="ARBA00020921"/>
    </source>
</evidence>
<evidence type="ECO:0000256" key="7">
    <source>
        <dbReference type="SAM" id="SignalP"/>
    </source>
</evidence>
<evidence type="ECO:0000313" key="9">
    <source>
        <dbReference type="EMBL" id="CAH1115029.1"/>
    </source>
</evidence>
<feature type="domain" description="J" evidence="8">
    <location>
        <begin position="28"/>
        <end position="92"/>
    </location>
</feature>
<keyword evidence="3" id="KW-0072">Autophagy</keyword>
<evidence type="ECO:0000259" key="8">
    <source>
        <dbReference type="PROSITE" id="PS50076"/>
    </source>
</evidence>
<dbReference type="CDD" id="cd06257">
    <property type="entry name" value="DnaJ"/>
    <property type="match status" value="1"/>
</dbReference>
<dbReference type="GO" id="GO:0005789">
    <property type="term" value="C:endoplasmic reticulum membrane"/>
    <property type="evidence" value="ECO:0007669"/>
    <property type="project" value="UniProtKB-SubCell"/>
</dbReference>
<comment type="subcellular location">
    <subcellularLocation>
        <location evidence="1">Endoplasmic reticulum membrane</location>
        <topology evidence="1">Single-pass type IV membrane protein</topology>
    </subcellularLocation>
</comment>
<dbReference type="EMBL" id="OV651821">
    <property type="protein sequence ID" value="CAH1115029.1"/>
    <property type="molecule type" value="Genomic_DNA"/>
</dbReference>
<feature type="signal peptide" evidence="7">
    <location>
        <begin position="1"/>
        <end position="25"/>
    </location>
</feature>
<dbReference type="GO" id="GO:0006914">
    <property type="term" value="P:autophagy"/>
    <property type="evidence" value="ECO:0007669"/>
    <property type="project" value="UniProtKB-KW"/>
</dbReference>
<comment type="function">
    <text evidence="4">Plays an important role in regulating the size of autophagosomes during the formation process.</text>
</comment>
<dbReference type="PANTHER" id="PTHR44303:SF2">
    <property type="entry name" value="DNAJ HOMOLOG SUBFAMILY C MEMBER 16"/>
    <property type="match status" value="1"/>
</dbReference>
<keyword evidence="6" id="KW-0472">Membrane</keyword>
<dbReference type="PROSITE" id="PS50076">
    <property type="entry name" value="DNAJ_2"/>
    <property type="match status" value="1"/>
</dbReference>
<dbReference type="SUPFAM" id="SSF46565">
    <property type="entry name" value="Chaperone J-domain"/>
    <property type="match status" value="1"/>
</dbReference>
<proteinExistence type="predicted"/>
<dbReference type="Pfam" id="PF00226">
    <property type="entry name" value="DnaJ"/>
    <property type="match status" value="1"/>
</dbReference>